<reference evidence="1 2" key="1">
    <citation type="journal article" date="2020" name="G3 (Bethesda)">
        <title>CeMbio - The Caenorhabditis elegans Microbiome Resource.</title>
        <authorList>
            <person name="Dirksen P."/>
            <person name="Assie A."/>
            <person name="Zimmermann J."/>
            <person name="Zhang F."/>
            <person name="Tietje A.M."/>
            <person name="Marsh S.A."/>
            <person name="Felix M.A."/>
            <person name="Shapira M."/>
            <person name="Kaleta C."/>
            <person name="Schulenburg H."/>
            <person name="Samuel B."/>
        </authorList>
    </citation>
    <scope>NUCLEOTIDE SEQUENCE [LARGE SCALE GENOMIC DNA]</scope>
    <source>
        <strain evidence="1 2">MSPm1</strain>
    </source>
</reference>
<dbReference type="Proteomes" id="UP000515276">
    <property type="component" value="Chromosome"/>
</dbReference>
<sequence>MQLYLNNFATTLLAPADADADQFSVPPDEAALLVGLDGANYYCLTAVLRDDLGREVAWEIIRVTSKSGGMLTVQRHQEGTTALNLEAGAELHLRLTAAALMTLQEQVKSLSERVSELETPEQPGADGVLLDASGNQLTDHMNNLLTGVSE</sequence>
<organism evidence="1 2">
    <name type="scientific">Pseudomonas berkeleyensis</name>
    <dbReference type="NCBI Taxonomy" id="2726956"/>
    <lineage>
        <taxon>Bacteria</taxon>
        <taxon>Pseudomonadati</taxon>
        <taxon>Pseudomonadota</taxon>
        <taxon>Gammaproteobacteria</taxon>
        <taxon>Pseudomonadales</taxon>
        <taxon>Pseudomonadaceae</taxon>
        <taxon>Pseudomonas</taxon>
    </lineage>
</organism>
<name>A0A7G5DM03_9PSED</name>
<evidence type="ECO:0000313" key="1">
    <source>
        <dbReference type="EMBL" id="QMV62778.1"/>
    </source>
</evidence>
<evidence type="ECO:0000313" key="2">
    <source>
        <dbReference type="Proteomes" id="UP000515276"/>
    </source>
</evidence>
<accession>A0A7G5DM03</accession>
<dbReference type="RefSeq" id="WP_182368743.1">
    <property type="nucleotide sequence ID" value="NZ_CP059139.1"/>
</dbReference>
<dbReference type="AlphaFoldDB" id="A0A7G5DM03"/>
<protein>
    <submittedName>
        <fullName evidence="1">Uncharacterized protein</fullName>
    </submittedName>
</protein>
<proteinExistence type="predicted"/>
<keyword evidence="2" id="KW-1185">Reference proteome</keyword>
<dbReference type="EMBL" id="CP059139">
    <property type="protein sequence ID" value="QMV62778.1"/>
    <property type="molecule type" value="Genomic_DNA"/>
</dbReference>
<gene>
    <name evidence="1" type="ORF">HS968_22585</name>
</gene>